<keyword evidence="2" id="KW-0645">Protease</keyword>
<feature type="region of interest" description="Disordered" evidence="5">
    <location>
        <begin position="106"/>
        <end position="199"/>
    </location>
</feature>
<dbReference type="InterPro" id="IPR038765">
    <property type="entry name" value="Papain-like_cys_pep_sf"/>
</dbReference>
<dbReference type="AlphaFoldDB" id="A0A9Q5MZM6"/>
<organism evidence="7 8">
    <name type="scientific">Sanghuangporus baumii</name>
    <name type="common">Phellinus baumii</name>
    <dbReference type="NCBI Taxonomy" id="108892"/>
    <lineage>
        <taxon>Eukaryota</taxon>
        <taxon>Fungi</taxon>
        <taxon>Dikarya</taxon>
        <taxon>Basidiomycota</taxon>
        <taxon>Agaricomycotina</taxon>
        <taxon>Agaricomycetes</taxon>
        <taxon>Hymenochaetales</taxon>
        <taxon>Hymenochaetaceae</taxon>
        <taxon>Sanghuangporus</taxon>
    </lineage>
</organism>
<comment type="similarity">
    <text evidence="1">Belongs to the peptidase C48 family.</text>
</comment>
<feature type="compositionally biased region" description="Low complexity" evidence="5">
    <location>
        <begin position="153"/>
        <end position="174"/>
    </location>
</feature>
<dbReference type="GO" id="GO:0016929">
    <property type="term" value="F:deSUMOylase activity"/>
    <property type="evidence" value="ECO:0007669"/>
    <property type="project" value="TreeGrafter"/>
</dbReference>
<comment type="caution">
    <text evidence="7">The sequence shown here is derived from an EMBL/GenBank/DDBJ whole genome shotgun (WGS) entry which is preliminary data.</text>
</comment>
<sequence>MSLSPLKRSASDAHLENHQRPRKSARKSMPSRRAKEKKVAVRDEPGLAAKWKEMGRLGVGTLRAFGSAISATFATVASPLRRAIFPFPDFDGLILPTHRLIGDRSLSSLPVPSQQESRTNSSSTLKPPQKQTNNSPTNILASSSTSAPSFYPTPQSSQASSTTSTTSTAIPSSSDGLETSSTQTSVPNTPPSSQTAFASQSDSIRNLINQKNRDGILNGGVVKSYRRKRHIYEGQHRERVKDYLQRVLYERTRALGYQSDYETFKGYMKFRQRLEEIQKTEHVHSRANSVAPTPILPQDDAEYFKRAVEKATKSLQSPKPPRPFNPALEGLTLRTRSKNEHIKDRLHPKRKPIPERLPSDAEREVNALLRKRGVVSKAGREQVSDADLARLMPGQWLNDEIINFYGQLIVDRAAEAEAAKENEKGKLWNVHYFSTFFWPKLQSGYEKGRLAKWTKKVDIFSKDIVIMAVNHGNAHWTSAAIDFRRKRIISHDSMGFERGYVYKALRTYLNEEHKNKKKKPFDFGGWEDYSSKTYPEQENGYDCGVFTCQTLEYLSRGEEEFNFTQRNMPYLRQRMIWEIGKAELGDPL</sequence>
<feature type="compositionally biased region" description="Basic residues" evidence="5">
    <location>
        <begin position="20"/>
        <end position="36"/>
    </location>
</feature>
<dbReference type="OrthoDB" id="1939479at2759"/>
<keyword evidence="3" id="KW-0378">Hydrolase</keyword>
<feature type="domain" description="Ubiquitin-like protease family profile" evidence="6">
    <location>
        <begin position="381"/>
        <end position="554"/>
    </location>
</feature>
<dbReference type="EMBL" id="LNZH02000211">
    <property type="protein sequence ID" value="OCB85245.1"/>
    <property type="molecule type" value="Genomic_DNA"/>
</dbReference>
<dbReference type="InterPro" id="IPR003653">
    <property type="entry name" value="Peptidase_C48_C"/>
</dbReference>
<feature type="compositionally biased region" description="Basic and acidic residues" evidence="5">
    <location>
        <begin position="9"/>
        <end position="19"/>
    </location>
</feature>
<dbReference type="FunFam" id="3.40.395.10:FF:000001">
    <property type="entry name" value="Sentrin-specific protease 1"/>
    <property type="match status" value="1"/>
</dbReference>
<dbReference type="Pfam" id="PF02902">
    <property type="entry name" value="Peptidase_C48"/>
    <property type="match status" value="1"/>
</dbReference>
<evidence type="ECO:0000256" key="2">
    <source>
        <dbReference type="ARBA" id="ARBA00022670"/>
    </source>
</evidence>
<dbReference type="PANTHER" id="PTHR12606:SF141">
    <property type="entry name" value="GH15225P-RELATED"/>
    <property type="match status" value="1"/>
</dbReference>
<feature type="compositionally biased region" description="Polar residues" evidence="5">
    <location>
        <begin position="175"/>
        <end position="199"/>
    </location>
</feature>
<evidence type="ECO:0000256" key="1">
    <source>
        <dbReference type="ARBA" id="ARBA00005234"/>
    </source>
</evidence>
<accession>A0A9Q5MZM6</accession>
<dbReference type="GO" id="GO:0006508">
    <property type="term" value="P:proteolysis"/>
    <property type="evidence" value="ECO:0007669"/>
    <property type="project" value="UniProtKB-KW"/>
</dbReference>
<dbReference type="SUPFAM" id="SSF54001">
    <property type="entry name" value="Cysteine proteinases"/>
    <property type="match status" value="1"/>
</dbReference>
<keyword evidence="8" id="KW-1185">Reference proteome</keyword>
<protein>
    <submittedName>
        <fullName evidence="7">Cysteine proteinase</fullName>
    </submittedName>
</protein>
<evidence type="ECO:0000313" key="8">
    <source>
        <dbReference type="Proteomes" id="UP000757232"/>
    </source>
</evidence>
<evidence type="ECO:0000256" key="5">
    <source>
        <dbReference type="SAM" id="MobiDB-lite"/>
    </source>
</evidence>
<dbReference type="Proteomes" id="UP000757232">
    <property type="component" value="Unassembled WGS sequence"/>
</dbReference>
<dbReference type="PANTHER" id="PTHR12606">
    <property type="entry name" value="SENTRIN/SUMO-SPECIFIC PROTEASE"/>
    <property type="match status" value="1"/>
</dbReference>
<proteinExistence type="inferred from homology"/>
<dbReference type="Gene3D" id="3.40.395.10">
    <property type="entry name" value="Adenoviral Proteinase, Chain A"/>
    <property type="match status" value="1"/>
</dbReference>
<gene>
    <name evidence="7" type="ORF">A7U60_g7872</name>
</gene>
<evidence type="ECO:0000256" key="4">
    <source>
        <dbReference type="ARBA" id="ARBA00022807"/>
    </source>
</evidence>
<dbReference type="PROSITE" id="PS50600">
    <property type="entry name" value="ULP_PROTEASE"/>
    <property type="match status" value="1"/>
</dbReference>
<dbReference type="GO" id="GO:0080090">
    <property type="term" value="P:regulation of primary metabolic process"/>
    <property type="evidence" value="ECO:0007669"/>
    <property type="project" value="UniProtKB-ARBA"/>
</dbReference>
<keyword evidence="4" id="KW-0788">Thiol protease</keyword>
<dbReference type="GO" id="GO:0005634">
    <property type="term" value="C:nucleus"/>
    <property type="evidence" value="ECO:0007669"/>
    <property type="project" value="TreeGrafter"/>
</dbReference>
<evidence type="ECO:0000313" key="7">
    <source>
        <dbReference type="EMBL" id="OCB85245.1"/>
    </source>
</evidence>
<evidence type="ECO:0000259" key="6">
    <source>
        <dbReference type="PROSITE" id="PS50600"/>
    </source>
</evidence>
<feature type="region of interest" description="Disordered" evidence="5">
    <location>
        <begin position="1"/>
        <end position="42"/>
    </location>
</feature>
<dbReference type="GO" id="GO:0016926">
    <property type="term" value="P:protein desumoylation"/>
    <property type="evidence" value="ECO:0007669"/>
    <property type="project" value="TreeGrafter"/>
</dbReference>
<reference evidence="7" key="1">
    <citation type="submission" date="2016-06" db="EMBL/GenBank/DDBJ databases">
        <title>Draft Genome sequence of the fungus Inonotus baumii.</title>
        <authorList>
            <person name="Zhu H."/>
            <person name="Lin W."/>
        </authorList>
    </citation>
    <scope>NUCLEOTIDE SEQUENCE</scope>
    <source>
        <strain evidence="7">821</strain>
    </source>
</reference>
<name>A0A9Q5MZM6_SANBA</name>
<feature type="compositionally biased region" description="Polar residues" evidence="5">
    <location>
        <begin position="106"/>
        <end position="148"/>
    </location>
</feature>
<dbReference type="GO" id="GO:0060255">
    <property type="term" value="P:regulation of macromolecule metabolic process"/>
    <property type="evidence" value="ECO:0007669"/>
    <property type="project" value="UniProtKB-ARBA"/>
</dbReference>
<evidence type="ECO:0000256" key="3">
    <source>
        <dbReference type="ARBA" id="ARBA00022801"/>
    </source>
</evidence>